<evidence type="ECO:0000256" key="6">
    <source>
        <dbReference type="ARBA" id="ARBA00023157"/>
    </source>
</evidence>
<feature type="disulfide bond" evidence="7">
    <location>
        <begin position="139"/>
        <end position="154"/>
    </location>
</feature>
<dbReference type="SUPFAM" id="SSF57424">
    <property type="entry name" value="LDL receptor-like module"/>
    <property type="match status" value="3"/>
</dbReference>
<sequence length="302" mass="32156">MVSWFGNKNTAAVVLHGTPPTNHPDIPLFLLFLGRFQCLEGSQVPLCSRCDGQPDCKDGSDERSCHKGNVSCGRRGKQCGAGGPCLPWERFCDGHRDCLDGSDESADACGHPTALSAACPAGYFRCAPGSPCYTLAWVCDGHADCLDERDERGCSSDVSPETSQPPDANHTGCGGGDICFGGFSSNYSVVSLEGAREPSGPTPCHYRICIPNSCTVGKPADSIEGYPVSPHLSLLVARHAQTSQSLLIVLCLQSLDYSCRPPHFPASLHLSEPVVPRTGHSPPDETQTVLSKRELVLRGICE</sequence>
<evidence type="ECO:0000256" key="7">
    <source>
        <dbReference type="PROSITE-ProRule" id="PRU00124"/>
    </source>
</evidence>
<evidence type="ECO:0000256" key="3">
    <source>
        <dbReference type="ARBA" id="ARBA00022737"/>
    </source>
</evidence>
<evidence type="ECO:0000313" key="9">
    <source>
        <dbReference type="Proteomes" id="UP000694545"/>
    </source>
</evidence>
<dbReference type="Ensembl" id="ENSVKKT00000024394.1">
    <property type="protein sequence ID" value="ENSVKKP00000023809.1"/>
    <property type="gene ID" value="ENSVKKG00000015721.1"/>
</dbReference>
<dbReference type="GO" id="GO:0005886">
    <property type="term" value="C:plasma membrane"/>
    <property type="evidence" value="ECO:0007669"/>
    <property type="project" value="TreeGrafter"/>
</dbReference>
<dbReference type="AlphaFoldDB" id="A0A8D2LMF9"/>
<dbReference type="PRINTS" id="PR00261">
    <property type="entry name" value="LDLRECEPTOR"/>
</dbReference>
<keyword evidence="5" id="KW-0472">Membrane</keyword>
<comment type="subcellular location">
    <subcellularLocation>
        <location evidence="1">Membrane</location>
        <topology evidence="1">Single-pass membrane protein</topology>
    </subcellularLocation>
</comment>
<dbReference type="CDD" id="cd00112">
    <property type="entry name" value="LDLa"/>
    <property type="match status" value="3"/>
</dbReference>
<dbReference type="PANTHER" id="PTHR24270">
    <property type="entry name" value="LOW-DENSITY LIPOPROTEIN RECEPTOR-RELATED"/>
    <property type="match status" value="1"/>
</dbReference>
<evidence type="ECO:0000256" key="4">
    <source>
        <dbReference type="ARBA" id="ARBA00022989"/>
    </source>
</evidence>
<evidence type="ECO:0000256" key="2">
    <source>
        <dbReference type="ARBA" id="ARBA00022692"/>
    </source>
</evidence>
<evidence type="ECO:0000256" key="5">
    <source>
        <dbReference type="ARBA" id="ARBA00023136"/>
    </source>
</evidence>
<keyword evidence="3" id="KW-0677">Repeat</keyword>
<dbReference type="InterPro" id="IPR002172">
    <property type="entry name" value="LDrepeatLR_classA_rpt"/>
</dbReference>
<feature type="disulfide bond" evidence="7">
    <location>
        <begin position="38"/>
        <end position="56"/>
    </location>
</feature>
<keyword evidence="2" id="KW-0812">Transmembrane</keyword>
<dbReference type="SMART" id="SM00192">
    <property type="entry name" value="LDLa"/>
    <property type="match status" value="3"/>
</dbReference>
<keyword evidence="4" id="KW-1133">Transmembrane helix</keyword>
<evidence type="ECO:0000256" key="1">
    <source>
        <dbReference type="ARBA" id="ARBA00004167"/>
    </source>
</evidence>
<dbReference type="PROSITE" id="PS50068">
    <property type="entry name" value="LDLRA_2"/>
    <property type="match status" value="3"/>
</dbReference>
<proteinExistence type="predicted"/>
<dbReference type="Pfam" id="PF00057">
    <property type="entry name" value="Ldl_recept_a"/>
    <property type="match status" value="3"/>
</dbReference>
<dbReference type="Gene3D" id="4.10.400.10">
    <property type="entry name" value="Low-density Lipoprotein Receptor"/>
    <property type="match status" value="2"/>
</dbReference>
<dbReference type="Gene3D" id="2.40.128.620">
    <property type="match status" value="1"/>
</dbReference>
<comment type="caution">
    <text evidence="7">Lacks conserved residue(s) required for the propagation of feature annotation.</text>
</comment>
<reference evidence="8" key="2">
    <citation type="submission" date="2025-09" db="UniProtKB">
        <authorList>
            <consortium name="Ensembl"/>
        </authorList>
    </citation>
    <scope>IDENTIFICATION</scope>
</reference>
<reference evidence="8" key="1">
    <citation type="submission" date="2025-08" db="UniProtKB">
        <authorList>
            <consortium name="Ensembl"/>
        </authorList>
    </citation>
    <scope>IDENTIFICATION</scope>
</reference>
<dbReference type="InterPro" id="IPR050685">
    <property type="entry name" value="LDLR"/>
</dbReference>
<dbReference type="GO" id="GO:0016192">
    <property type="term" value="P:vesicle-mediated transport"/>
    <property type="evidence" value="ECO:0007669"/>
    <property type="project" value="UniProtKB-ARBA"/>
</dbReference>
<organism evidence="8 9">
    <name type="scientific">Varanus komodoensis</name>
    <name type="common">Komodo dragon</name>
    <dbReference type="NCBI Taxonomy" id="61221"/>
    <lineage>
        <taxon>Eukaryota</taxon>
        <taxon>Metazoa</taxon>
        <taxon>Chordata</taxon>
        <taxon>Craniata</taxon>
        <taxon>Vertebrata</taxon>
        <taxon>Euteleostomi</taxon>
        <taxon>Lepidosauria</taxon>
        <taxon>Squamata</taxon>
        <taxon>Bifurcata</taxon>
        <taxon>Unidentata</taxon>
        <taxon>Episquamata</taxon>
        <taxon>Toxicofera</taxon>
        <taxon>Anguimorpha</taxon>
        <taxon>Paleoanguimorpha</taxon>
        <taxon>Varanoidea</taxon>
        <taxon>Varanidae</taxon>
        <taxon>Varanus</taxon>
    </lineage>
</organism>
<accession>A0A8D2LMF9</accession>
<feature type="disulfide bond" evidence="7">
    <location>
        <begin position="50"/>
        <end position="65"/>
    </location>
</feature>
<name>A0A8D2LMF9_VARKO</name>
<keyword evidence="9" id="KW-1185">Reference proteome</keyword>
<dbReference type="Proteomes" id="UP000694545">
    <property type="component" value="Unplaced"/>
</dbReference>
<protein>
    <submittedName>
        <fullName evidence="8">Uncharacterized protein</fullName>
    </submittedName>
</protein>
<keyword evidence="6 7" id="KW-1015">Disulfide bond</keyword>
<dbReference type="InterPro" id="IPR036055">
    <property type="entry name" value="LDL_receptor-like_sf"/>
</dbReference>
<evidence type="ECO:0000313" key="8">
    <source>
        <dbReference type="Ensembl" id="ENSVKKP00000023809.1"/>
    </source>
</evidence>